<evidence type="ECO:0000256" key="1">
    <source>
        <dbReference type="SAM" id="SignalP"/>
    </source>
</evidence>
<feature type="chain" id="PRO_5029013896" description="Rap1a immunity protein domain-containing protein" evidence="1">
    <location>
        <begin position="21"/>
        <end position="122"/>
    </location>
</feature>
<dbReference type="KEGG" id="slut:H9L13_03820"/>
<keyword evidence="3" id="KW-1185">Reference proteome</keyword>
<gene>
    <name evidence="2" type="ORF">H9L13_03820</name>
</gene>
<evidence type="ECO:0000313" key="2">
    <source>
        <dbReference type="EMBL" id="QNN68042.1"/>
    </source>
</evidence>
<organism evidence="2 3">
    <name type="scientific">Sphingomonas lutea</name>
    <dbReference type="NCBI Taxonomy" id="1045317"/>
    <lineage>
        <taxon>Bacteria</taxon>
        <taxon>Pseudomonadati</taxon>
        <taxon>Pseudomonadota</taxon>
        <taxon>Alphaproteobacteria</taxon>
        <taxon>Sphingomonadales</taxon>
        <taxon>Sphingomonadaceae</taxon>
        <taxon>Sphingomonas</taxon>
    </lineage>
</organism>
<feature type="signal peptide" evidence="1">
    <location>
        <begin position="1"/>
        <end position="20"/>
    </location>
</feature>
<accession>A0A7G9SJL7</accession>
<dbReference type="Proteomes" id="UP000515971">
    <property type="component" value="Chromosome"/>
</dbReference>
<dbReference type="RefSeq" id="WP_187539182.1">
    <property type="nucleotide sequence ID" value="NZ_BAABJT010000001.1"/>
</dbReference>
<proteinExistence type="predicted"/>
<evidence type="ECO:0008006" key="4">
    <source>
        <dbReference type="Google" id="ProtNLM"/>
    </source>
</evidence>
<name>A0A7G9SJL7_9SPHN</name>
<evidence type="ECO:0000313" key="3">
    <source>
        <dbReference type="Proteomes" id="UP000515971"/>
    </source>
</evidence>
<reference evidence="2 3" key="1">
    <citation type="submission" date="2020-08" db="EMBL/GenBank/DDBJ databases">
        <title>Genome sequence of Sphingomonas lutea KCTC 23642T.</title>
        <authorList>
            <person name="Hyun D.-W."/>
            <person name="Bae J.-W."/>
        </authorList>
    </citation>
    <scope>NUCLEOTIDE SEQUENCE [LARGE SCALE GENOMIC DNA]</scope>
    <source>
        <strain evidence="2 3">KCTC 23642</strain>
    </source>
</reference>
<sequence>MIFRPTIAAILIVTAAPAAAMPVSNFLAKAEALKKGPLALFSGDIKLLMNQIKADSQALRSERLAAEQAGKRGAFCPPAGGVKMTDKDVLQAMEAVPAPRRAQTSTKDAMRAYMVRRFPCRA</sequence>
<dbReference type="EMBL" id="CP060718">
    <property type="protein sequence ID" value="QNN68042.1"/>
    <property type="molecule type" value="Genomic_DNA"/>
</dbReference>
<protein>
    <recommendedName>
        <fullName evidence="4">Rap1a immunity protein domain-containing protein</fullName>
    </recommendedName>
</protein>
<keyword evidence="1" id="KW-0732">Signal</keyword>
<dbReference type="AlphaFoldDB" id="A0A7G9SJL7"/>